<organism evidence="1 2">
    <name type="scientific">Armillaria gallica</name>
    <name type="common">Bulbous honey fungus</name>
    <name type="synonym">Armillaria bulbosa</name>
    <dbReference type="NCBI Taxonomy" id="47427"/>
    <lineage>
        <taxon>Eukaryota</taxon>
        <taxon>Fungi</taxon>
        <taxon>Dikarya</taxon>
        <taxon>Basidiomycota</taxon>
        <taxon>Agaricomycotina</taxon>
        <taxon>Agaricomycetes</taxon>
        <taxon>Agaricomycetidae</taxon>
        <taxon>Agaricales</taxon>
        <taxon>Marasmiineae</taxon>
        <taxon>Physalacriaceae</taxon>
        <taxon>Armillaria</taxon>
    </lineage>
</organism>
<evidence type="ECO:0000313" key="2">
    <source>
        <dbReference type="Proteomes" id="UP000217790"/>
    </source>
</evidence>
<dbReference type="InParanoid" id="A0A2H3CZC8"/>
<evidence type="ECO:0000313" key="1">
    <source>
        <dbReference type="EMBL" id="PBK88361.1"/>
    </source>
</evidence>
<keyword evidence="2" id="KW-1185">Reference proteome</keyword>
<sequence length="248" mass="28184">MAFADPLRIASVYSYWRDIWLSFSQLWSAIFIDADDPNLSISTRKLLSLYRQRSFDKPAHVGISAKSLFKYRDNVERVLDDCIPMPPHMSLETGCFRSMTTTIPGIRVLEIWGDSDFGFAAGLLYALMLPDLRRLELLDGELGCPCLITTEDVNRVDIIQILEIDPNLTKVAIVESHRHLGQFSITDKSLERMMDAGSFLPKLEDLELSRLGRLQSVIIGVRDGGELDEKALHRIQGLKELRLSVRLY</sequence>
<gene>
    <name evidence="1" type="ORF">ARMGADRAFT_1168070</name>
</gene>
<proteinExistence type="predicted"/>
<name>A0A2H3CZC8_ARMGA</name>
<accession>A0A2H3CZC8</accession>
<dbReference type="AlphaFoldDB" id="A0A2H3CZC8"/>
<dbReference type="STRING" id="47427.A0A2H3CZC8"/>
<protein>
    <submittedName>
        <fullName evidence="1">Uncharacterized protein</fullName>
    </submittedName>
</protein>
<dbReference type="EMBL" id="KZ293673">
    <property type="protein sequence ID" value="PBK88361.1"/>
    <property type="molecule type" value="Genomic_DNA"/>
</dbReference>
<dbReference type="OrthoDB" id="2951251at2759"/>
<dbReference type="Proteomes" id="UP000217790">
    <property type="component" value="Unassembled WGS sequence"/>
</dbReference>
<reference evidence="2" key="1">
    <citation type="journal article" date="2017" name="Nat. Ecol. Evol.">
        <title>Genome expansion and lineage-specific genetic innovations in the forest pathogenic fungi Armillaria.</title>
        <authorList>
            <person name="Sipos G."/>
            <person name="Prasanna A.N."/>
            <person name="Walter M.C."/>
            <person name="O'Connor E."/>
            <person name="Balint B."/>
            <person name="Krizsan K."/>
            <person name="Kiss B."/>
            <person name="Hess J."/>
            <person name="Varga T."/>
            <person name="Slot J."/>
            <person name="Riley R."/>
            <person name="Boka B."/>
            <person name="Rigling D."/>
            <person name="Barry K."/>
            <person name="Lee J."/>
            <person name="Mihaltcheva S."/>
            <person name="LaButti K."/>
            <person name="Lipzen A."/>
            <person name="Waldron R."/>
            <person name="Moloney N.M."/>
            <person name="Sperisen C."/>
            <person name="Kredics L."/>
            <person name="Vagvoelgyi C."/>
            <person name="Patrignani A."/>
            <person name="Fitzpatrick D."/>
            <person name="Nagy I."/>
            <person name="Doyle S."/>
            <person name="Anderson J.B."/>
            <person name="Grigoriev I.V."/>
            <person name="Gueldener U."/>
            <person name="Muensterkoetter M."/>
            <person name="Nagy L.G."/>
        </authorList>
    </citation>
    <scope>NUCLEOTIDE SEQUENCE [LARGE SCALE GENOMIC DNA]</scope>
    <source>
        <strain evidence="2">Ar21-2</strain>
    </source>
</reference>